<keyword evidence="4" id="KW-0804">Transcription</keyword>
<dbReference type="PANTHER" id="PTHR43133:SF46">
    <property type="entry name" value="RNA POLYMERASE SIGMA-70 FACTOR ECF SUBFAMILY"/>
    <property type="match status" value="1"/>
</dbReference>
<dbReference type="GO" id="GO:0006352">
    <property type="term" value="P:DNA-templated transcription initiation"/>
    <property type="evidence" value="ECO:0007669"/>
    <property type="project" value="InterPro"/>
</dbReference>
<evidence type="ECO:0000259" key="6">
    <source>
        <dbReference type="Pfam" id="PF08281"/>
    </source>
</evidence>
<dbReference type="Gene3D" id="1.10.1740.10">
    <property type="match status" value="1"/>
</dbReference>
<dbReference type="EMBL" id="FQUQ01000001">
    <property type="protein sequence ID" value="SHE63700.1"/>
    <property type="molecule type" value="Genomic_DNA"/>
</dbReference>
<dbReference type="InterPro" id="IPR013249">
    <property type="entry name" value="RNA_pol_sigma70_r4_t2"/>
</dbReference>
<dbReference type="GO" id="GO:0003677">
    <property type="term" value="F:DNA binding"/>
    <property type="evidence" value="ECO:0007669"/>
    <property type="project" value="InterPro"/>
</dbReference>
<keyword evidence="3" id="KW-0731">Sigma factor</keyword>
<evidence type="ECO:0000256" key="1">
    <source>
        <dbReference type="ARBA" id="ARBA00010641"/>
    </source>
</evidence>
<keyword evidence="8" id="KW-1185">Reference proteome</keyword>
<dbReference type="InterPro" id="IPR039425">
    <property type="entry name" value="RNA_pol_sigma-70-like"/>
</dbReference>
<dbReference type="Proteomes" id="UP000184287">
    <property type="component" value="Unassembled WGS sequence"/>
</dbReference>
<dbReference type="Gene3D" id="1.10.10.10">
    <property type="entry name" value="Winged helix-like DNA-binding domain superfamily/Winged helix DNA-binding domain"/>
    <property type="match status" value="1"/>
</dbReference>
<keyword evidence="2" id="KW-0805">Transcription regulation</keyword>
<feature type="domain" description="RNA polymerase sigma factor 70 region 4 type 2" evidence="6">
    <location>
        <begin position="142"/>
        <end position="193"/>
    </location>
</feature>
<reference evidence="8" key="1">
    <citation type="submission" date="2016-11" db="EMBL/GenBank/DDBJ databases">
        <authorList>
            <person name="Varghese N."/>
            <person name="Submissions S."/>
        </authorList>
    </citation>
    <scope>NUCLEOTIDE SEQUENCE [LARGE SCALE GENOMIC DNA]</scope>
    <source>
        <strain evidence="8">DSM 16990</strain>
    </source>
</reference>
<evidence type="ECO:0000313" key="7">
    <source>
        <dbReference type="EMBL" id="SHE63700.1"/>
    </source>
</evidence>
<gene>
    <name evidence="7" type="ORF">SAMN04488522_101770</name>
</gene>
<dbReference type="STRING" id="288992.SAMN04488522_101770"/>
<dbReference type="AlphaFoldDB" id="A0A1M4V476"/>
<dbReference type="InterPro" id="IPR036388">
    <property type="entry name" value="WH-like_DNA-bd_sf"/>
</dbReference>
<dbReference type="RefSeq" id="WP_084528503.1">
    <property type="nucleotide sequence ID" value="NZ_FQUQ01000001.1"/>
</dbReference>
<accession>A0A1M4V476</accession>
<organism evidence="7 8">
    <name type="scientific">Pedobacter caeni</name>
    <dbReference type="NCBI Taxonomy" id="288992"/>
    <lineage>
        <taxon>Bacteria</taxon>
        <taxon>Pseudomonadati</taxon>
        <taxon>Bacteroidota</taxon>
        <taxon>Sphingobacteriia</taxon>
        <taxon>Sphingobacteriales</taxon>
        <taxon>Sphingobacteriaceae</taxon>
        <taxon>Pedobacter</taxon>
    </lineage>
</organism>
<comment type="similarity">
    <text evidence="1">Belongs to the sigma-70 factor family. ECF subfamily.</text>
</comment>
<dbReference type="Pfam" id="PF04542">
    <property type="entry name" value="Sigma70_r2"/>
    <property type="match status" value="1"/>
</dbReference>
<protein>
    <submittedName>
        <fullName evidence="7">RNA polymerase sigma-70 factor, ECF subfamily</fullName>
    </submittedName>
</protein>
<dbReference type="InterPro" id="IPR013325">
    <property type="entry name" value="RNA_pol_sigma_r2"/>
</dbReference>
<evidence type="ECO:0000256" key="2">
    <source>
        <dbReference type="ARBA" id="ARBA00023015"/>
    </source>
</evidence>
<proteinExistence type="inferred from homology"/>
<dbReference type="Pfam" id="PF08281">
    <property type="entry name" value="Sigma70_r4_2"/>
    <property type="match status" value="1"/>
</dbReference>
<evidence type="ECO:0000256" key="4">
    <source>
        <dbReference type="ARBA" id="ARBA00023163"/>
    </source>
</evidence>
<feature type="domain" description="RNA polymerase sigma-70 region 2" evidence="5">
    <location>
        <begin position="45"/>
        <end position="112"/>
    </location>
</feature>
<evidence type="ECO:0000259" key="5">
    <source>
        <dbReference type="Pfam" id="PF04542"/>
    </source>
</evidence>
<evidence type="ECO:0000313" key="8">
    <source>
        <dbReference type="Proteomes" id="UP000184287"/>
    </source>
</evidence>
<dbReference type="InterPro" id="IPR014284">
    <property type="entry name" value="RNA_pol_sigma-70_dom"/>
</dbReference>
<dbReference type="NCBIfam" id="TIGR02937">
    <property type="entry name" value="sigma70-ECF"/>
    <property type="match status" value="1"/>
</dbReference>
<evidence type="ECO:0000256" key="3">
    <source>
        <dbReference type="ARBA" id="ARBA00023082"/>
    </source>
</evidence>
<dbReference type="SUPFAM" id="SSF88659">
    <property type="entry name" value="Sigma3 and sigma4 domains of RNA polymerase sigma factors"/>
    <property type="match status" value="1"/>
</dbReference>
<dbReference type="InterPro" id="IPR007627">
    <property type="entry name" value="RNA_pol_sigma70_r2"/>
</dbReference>
<dbReference type="GO" id="GO:0016987">
    <property type="term" value="F:sigma factor activity"/>
    <property type="evidence" value="ECO:0007669"/>
    <property type="project" value="UniProtKB-KW"/>
</dbReference>
<dbReference type="SUPFAM" id="SSF88946">
    <property type="entry name" value="Sigma2 domain of RNA polymerase sigma factors"/>
    <property type="match status" value="1"/>
</dbReference>
<dbReference type="PANTHER" id="PTHR43133">
    <property type="entry name" value="RNA POLYMERASE ECF-TYPE SIGMA FACTO"/>
    <property type="match status" value="1"/>
</dbReference>
<dbReference type="OrthoDB" id="655312at2"/>
<sequence length="223" mass="26260">MKFILYLILTKPSNLHLFMHKILPDVEKELLLKLRSGDQKAFNILYQVYERKVYYNLKKLVHIPEIVAELHQDVFLKAWTKRTFLDPDKPFEGFLVHIAKNCAIDFYRKVARDQKLREQLVLLMTELHDPIADIIALKEINEELENAINKLPPQRGLVFRRIKMECQSYENTAGHFGVSIGTIKDHMAKALNFLRTEITNSKRFLLSVFMMSTLIEMVKRLFL</sequence>
<name>A0A1M4V476_9SPHI</name>
<dbReference type="InterPro" id="IPR013324">
    <property type="entry name" value="RNA_pol_sigma_r3/r4-like"/>
</dbReference>